<feature type="domain" description="ABC transmembrane type-1" evidence="14">
    <location>
        <begin position="732"/>
        <end position="1019"/>
    </location>
</feature>
<feature type="compositionally biased region" description="Low complexity" evidence="11">
    <location>
        <begin position="20"/>
        <end position="33"/>
    </location>
</feature>
<evidence type="ECO:0000256" key="1">
    <source>
        <dbReference type="ARBA" id="ARBA00004141"/>
    </source>
</evidence>
<comment type="subcellular location">
    <subcellularLocation>
        <location evidence="2">Endomembrane system</location>
    </subcellularLocation>
    <subcellularLocation>
        <location evidence="1">Membrane</location>
        <topology evidence="1">Multi-pass membrane protein</topology>
    </subcellularLocation>
</comment>
<feature type="transmembrane region" description="Helical" evidence="12">
    <location>
        <begin position="210"/>
        <end position="229"/>
    </location>
</feature>
<dbReference type="InterPro" id="IPR011527">
    <property type="entry name" value="ABC1_TM_dom"/>
</dbReference>
<feature type="transmembrane region" description="Helical" evidence="12">
    <location>
        <begin position="772"/>
        <end position="795"/>
    </location>
</feature>
<evidence type="ECO:0000256" key="3">
    <source>
        <dbReference type="ARBA" id="ARBA00007577"/>
    </source>
</evidence>
<dbReference type="CDD" id="cd18577">
    <property type="entry name" value="ABC_6TM_Pgp_ABCB1_D1_like"/>
    <property type="match status" value="1"/>
</dbReference>
<dbReference type="InterPro" id="IPR017871">
    <property type="entry name" value="ABC_transporter-like_CS"/>
</dbReference>
<feature type="transmembrane region" description="Helical" evidence="12">
    <location>
        <begin position="83"/>
        <end position="114"/>
    </location>
</feature>
<dbReference type="PROSITE" id="PS50893">
    <property type="entry name" value="ABC_TRANSPORTER_2"/>
    <property type="match status" value="2"/>
</dbReference>
<proteinExistence type="inferred from homology"/>
<evidence type="ECO:0000256" key="6">
    <source>
        <dbReference type="ARBA" id="ARBA00022737"/>
    </source>
</evidence>
<dbReference type="PROSITE" id="PS00211">
    <property type="entry name" value="ABC_TRANSPORTER_1"/>
    <property type="match status" value="2"/>
</dbReference>
<dbReference type="STRING" id="1160509.A0A3N4HLB3"/>
<dbReference type="GO" id="GO:0015421">
    <property type="term" value="F:ABC-type oligopeptide transporter activity"/>
    <property type="evidence" value="ECO:0007669"/>
    <property type="project" value="TreeGrafter"/>
</dbReference>
<feature type="transmembrane region" description="Helical" evidence="12">
    <location>
        <begin position="958"/>
        <end position="980"/>
    </location>
</feature>
<feature type="transmembrane region" description="Helical" evidence="12">
    <location>
        <begin position="876"/>
        <end position="897"/>
    </location>
</feature>
<dbReference type="InterPro" id="IPR027417">
    <property type="entry name" value="P-loop_NTPase"/>
</dbReference>
<dbReference type="SUPFAM" id="SSF90123">
    <property type="entry name" value="ABC transporter transmembrane region"/>
    <property type="match status" value="2"/>
</dbReference>
<keyword evidence="10 12" id="KW-0472">Membrane</keyword>
<evidence type="ECO:0000256" key="7">
    <source>
        <dbReference type="ARBA" id="ARBA00022741"/>
    </source>
</evidence>
<evidence type="ECO:0000313" key="15">
    <source>
        <dbReference type="EMBL" id="RPA74037.1"/>
    </source>
</evidence>
<feature type="transmembrane region" description="Helical" evidence="12">
    <location>
        <begin position="851"/>
        <end position="870"/>
    </location>
</feature>
<accession>A0A3N4HLB3</accession>
<dbReference type="InterPro" id="IPR003593">
    <property type="entry name" value="AAA+_ATPase"/>
</dbReference>
<feature type="region of interest" description="Disordered" evidence="11">
    <location>
        <begin position="1"/>
        <end position="65"/>
    </location>
</feature>
<dbReference type="GO" id="GO:0016887">
    <property type="term" value="F:ATP hydrolysis activity"/>
    <property type="evidence" value="ECO:0007669"/>
    <property type="project" value="InterPro"/>
</dbReference>
<dbReference type="CDD" id="cd18578">
    <property type="entry name" value="ABC_6TM_Pgp_ABCB1_D2_like"/>
    <property type="match status" value="1"/>
</dbReference>
<protein>
    <submittedName>
        <fullName evidence="15">Multidrug resistance protein 1</fullName>
    </submittedName>
</protein>
<dbReference type="FunFam" id="3.40.50.300:FF:000913">
    <property type="entry name" value="ABC multidrug transporter SitT"/>
    <property type="match status" value="1"/>
</dbReference>
<feature type="domain" description="ABC transmembrane type-1" evidence="14">
    <location>
        <begin position="87"/>
        <end position="378"/>
    </location>
</feature>
<sequence length="1308" mass="142745">MANDNPSNDVIRDKTPSDPPATSSPSPPSTSSSQIEKLSEPIEKKDIAVGSPDKSEDAEKKEGAEGSTDDLMKVLKMCGTTELTFYIIGTIAAIASGIAMPMMTVVFGGFVTTFTDFGTGRLTPDEFMDEAVKYTLYFIYLFVARFVVTYVYTTCFKIGAIKLVKKLRIRFIEKILSQEVSYFDTLGSGAVSVRVTTNANQVQSALAEKTGLVVFAISMFFSSFIIAIITQWKLALIGSSIIPALFIITGITGYKDTITQQEIAKHNTAASSLVEEILSSIRIVKSTNAAGKLRAKYREFLDLAVEVGMTNNIVWGMQLGFEFASVYLGYALIFWQGVKMVSTGEITDAGKVITVFMSILIALMALPIVAPHFPTFAKASSAAHEIIEVIERESQIDATSTEGIVLDDLKGDIEVRDLTFAYPSRPDTTVLNNLSLKIPAKKVTALVGASGSGKSTIIGLLERWVDSKQGGVYLDGVKVQDLNLRWLRRQIGLVQQEPVLFNNTVFNNVAFGLVGSEHENASEEKKRELVKEACIAANAHDFISKLPQGYDTECGDRAGLLSGGQKQRIAIARSIIKDPSILLLDEATSALDPKSEGIVQAALDKAAAQEHRTTIVIAHKLATVRNADKIIVMRAGQVVEEGTHQSLIELGGQYARLVKAQDLGVDDEEKSDSEGDDVELTKTLTRKESIKQAAFVDEEEGEVPKEWKKVGLLKCAIFLVKELYPMVWPHYITLTITSLIGGAIYPIQAILIAAVVDAFTLPPGEMREKGDFYALMFFIAGLVLLAAYFVAGWCLNHMSTLLRRHFGLSLFTSIVSQPVSFFDQTTNTAGSLTSKLSTHPTHLQNMSGMNLTLILVIIVNIISSTILALITGWKLALATLFSAFPVVFAAGFLQIYLEGKMDAETAEVFADSGRFAAEAVGAIRTVSSLTLESNIISRYATQLAGLELNAMKKSMRTMILFSIAQSIEMLAMGFAFWYGAKLQSTGEYNTRQFFVVFVAVIFSAQAAGQFFAYSSDLTSAHSAANYVLWLRSLTPETPSGFDENEEADDSRPETNGDLAMEDVDFAYSLRPDHKVLKELNLSAPKSSFIALVGPSGCGKSTVIQLLLRFYAVLAGRVTLDGENVEDIPLAHYRRQISLVSQEPTLYMGTIRENILLGLPKSMTEGLSKEEIDEKVIRACKDANIWTFIESLPSGLDTECGSRGAQFSGGQRQRLAIARALIRDPKILLLDEATSALDTESERVVQSTLDGAGKGRTTVAVAHRLSTVRGASEICVFEGGRVVERGTHEELIRLGGRYKELCEMQRLDN</sequence>
<feature type="domain" description="ABC transporter" evidence="13">
    <location>
        <begin position="413"/>
        <end position="660"/>
    </location>
</feature>
<evidence type="ECO:0000256" key="10">
    <source>
        <dbReference type="ARBA" id="ARBA00023136"/>
    </source>
</evidence>
<dbReference type="Proteomes" id="UP000275078">
    <property type="component" value="Unassembled WGS sequence"/>
</dbReference>
<dbReference type="InterPro" id="IPR039421">
    <property type="entry name" value="Type_1_exporter"/>
</dbReference>
<evidence type="ECO:0000256" key="8">
    <source>
        <dbReference type="ARBA" id="ARBA00022840"/>
    </source>
</evidence>
<dbReference type="PANTHER" id="PTHR43394:SF11">
    <property type="entry name" value="ATP-BINDING CASSETTE TRANSPORTER"/>
    <property type="match status" value="1"/>
</dbReference>
<feature type="transmembrane region" description="Helical" evidence="12">
    <location>
        <begin position="350"/>
        <end position="370"/>
    </location>
</feature>
<evidence type="ECO:0000256" key="4">
    <source>
        <dbReference type="ARBA" id="ARBA00022448"/>
    </source>
</evidence>
<dbReference type="CDD" id="cd03249">
    <property type="entry name" value="ABC_MTABC3_MDL1_MDL2"/>
    <property type="match status" value="2"/>
</dbReference>
<reference evidence="15 16" key="1">
    <citation type="journal article" date="2018" name="Nat. Ecol. Evol.">
        <title>Pezizomycetes genomes reveal the molecular basis of ectomycorrhizal truffle lifestyle.</title>
        <authorList>
            <person name="Murat C."/>
            <person name="Payen T."/>
            <person name="Noel B."/>
            <person name="Kuo A."/>
            <person name="Morin E."/>
            <person name="Chen J."/>
            <person name="Kohler A."/>
            <person name="Krizsan K."/>
            <person name="Balestrini R."/>
            <person name="Da Silva C."/>
            <person name="Montanini B."/>
            <person name="Hainaut M."/>
            <person name="Levati E."/>
            <person name="Barry K.W."/>
            <person name="Belfiori B."/>
            <person name="Cichocki N."/>
            <person name="Clum A."/>
            <person name="Dockter R.B."/>
            <person name="Fauchery L."/>
            <person name="Guy J."/>
            <person name="Iotti M."/>
            <person name="Le Tacon F."/>
            <person name="Lindquist E.A."/>
            <person name="Lipzen A."/>
            <person name="Malagnac F."/>
            <person name="Mello A."/>
            <person name="Molinier V."/>
            <person name="Miyauchi S."/>
            <person name="Poulain J."/>
            <person name="Riccioni C."/>
            <person name="Rubini A."/>
            <person name="Sitrit Y."/>
            <person name="Splivallo R."/>
            <person name="Traeger S."/>
            <person name="Wang M."/>
            <person name="Zifcakova L."/>
            <person name="Wipf D."/>
            <person name="Zambonelli A."/>
            <person name="Paolocci F."/>
            <person name="Nowrousian M."/>
            <person name="Ottonello S."/>
            <person name="Baldrian P."/>
            <person name="Spatafora J.W."/>
            <person name="Henrissat B."/>
            <person name="Nagy L.G."/>
            <person name="Aury J.M."/>
            <person name="Wincker P."/>
            <person name="Grigoriev I.V."/>
            <person name="Bonfante P."/>
            <person name="Martin F.M."/>
        </authorList>
    </citation>
    <scope>NUCLEOTIDE SEQUENCE [LARGE SCALE GENOMIC DNA]</scope>
    <source>
        <strain evidence="15 16">RN42</strain>
    </source>
</reference>
<keyword evidence="4" id="KW-0813">Transport</keyword>
<dbReference type="PANTHER" id="PTHR43394">
    <property type="entry name" value="ATP-DEPENDENT PERMEASE MDL1, MITOCHONDRIAL"/>
    <property type="match status" value="1"/>
</dbReference>
<dbReference type="InterPro" id="IPR036640">
    <property type="entry name" value="ABC1_TM_sf"/>
</dbReference>
<feature type="transmembrane region" description="Helical" evidence="12">
    <location>
        <begin position="134"/>
        <end position="160"/>
    </location>
</feature>
<keyword evidence="5 12" id="KW-0812">Transmembrane</keyword>
<evidence type="ECO:0000256" key="5">
    <source>
        <dbReference type="ARBA" id="ARBA00022692"/>
    </source>
</evidence>
<organism evidence="15 16">
    <name type="scientific">Ascobolus immersus RN42</name>
    <dbReference type="NCBI Taxonomy" id="1160509"/>
    <lineage>
        <taxon>Eukaryota</taxon>
        <taxon>Fungi</taxon>
        <taxon>Dikarya</taxon>
        <taxon>Ascomycota</taxon>
        <taxon>Pezizomycotina</taxon>
        <taxon>Pezizomycetes</taxon>
        <taxon>Pezizales</taxon>
        <taxon>Ascobolaceae</taxon>
        <taxon>Ascobolus</taxon>
    </lineage>
</organism>
<dbReference type="GO" id="GO:0005743">
    <property type="term" value="C:mitochondrial inner membrane"/>
    <property type="evidence" value="ECO:0007669"/>
    <property type="project" value="TreeGrafter"/>
</dbReference>
<feature type="transmembrane region" description="Helical" evidence="12">
    <location>
        <begin position="235"/>
        <end position="254"/>
    </location>
</feature>
<feature type="transmembrane region" description="Helical" evidence="12">
    <location>
        <begin position="731"/>
        <end position="752"/>
    </location>
</feature>
<dbReference type="Pfam" id="PF00005">
    <property type="entry name" value="ABC_tran"/>
    <property type="match status" value="2"/>
</dbReference>
<dbReference type="Gene3D" id="1.20.1560.10">
    <property type="entry name" value="ABC transporter type 1, transmembrane domain"/>
    <property type="match status" value="1"/>
</dbReference>
<name>A0A3N4HLB3_ASCIM</name>
<evidence type="ECO:0000256" key="2">
    <source>
        <dbReference type="ARBA" id="ARBA00004308"/>
    </source>
</evidence>
<comment type="similarity">
    <text evidence="3">Belongs to the ABC transporter superfamily. ABCB family. Multidrug resistance exporter (TC 3.A.1.201) subfamily.</text>
</comment>
<keyword evidence="9 12" id="KW-1133">Transmembrane helix</keyword>
<dbReference type="GO" id="GO:0090374">
    <property type="term" value="P:oligopeptide export from mitochondrion"/>
    <property type="evidence" value="ECO:0007669"/>
    <property type="project" value="TreeGrafter"/>
</dbReference>
<dbReference type="FunFam" id="3.40.50.300:FF:001530">
    <property type="entry name" value="ABC multidrug transporter (Eurofung)"/>
    <property type="match status" value="1"/>
</dbReference>
<dbReference type="PROSITE" id="PS50929">
    <property type="entry name" value="ABC_TM1F"/>
    <property type="match status" value="2"/>
</dbReference>
<feature type="compositionally biased region" description="Basic and acidic residues" evidence="11">
    <location>
        <begin position="37"/>
        <end position="64"/>
    </location>
</feature>
<dbReference type="GO" id="GO:0012505">
    <property type="term" value="C:endomembrane system"/>
    <property type="evidence" value="ECO:0007669"/>
    <property type="project" value="UniProtKB-SubCell"/>
</dbReference>
<dbReference type="Gene3D" id="3.40.50.300">
    <property type="entry name" value="P-loop containing nucleotide triphosphate hydrolases"/>
    <property type="match status" value="2"/>
</dbReference>
<evidence type="ECO:0000259" key="14">
    <source>
        <dbReference type="PROSITE" id="PS50929"/>
    </source>
</evidence>
<dbReference type="SMART" id="SM00382">
    <property type="entry name" value="AAA"/>
    <property type="match status" value="2"/>
</dbReference>
<keyword evidence="16" id="KW-1185">Reference proteome</keyword>
<feature type="transmembrane region" description="Helical" evidence="12">
    <location>
        <begin position="319"/>
        <end position="338"/>
    </location>
</feature>
<dbReference type="GO" id="GO:0005524">
    <property type="term" value="F:ATP binding"/>
    <property type="evidence" value="ECO:0007669"/>
    <property type="project" value="UniProtKB-KW"/>
</dbReference>
<feature type="transmembrane region" description="Helical" evidence="12">
    <location>
        <begin position="992"/>
        <end position="1013"/>
    </location>
</feature>
<dbReference type="EMBL" id="ML119802">
    <property type="protein sequence ID" value="RPA74037.1"/>
    <property type="molecule type" value="Genomic_DNA"/>
</dbReference>
<dbReference type="OrthoDB" id="6500128at2759"/>
<evidence type="ECO:0000256" key="11">
    <source>
        <dbReference type="SAM" id="MobiDB-lite"/>
    </source>
</evidence>
<evidence type="ECO:0000259" key="13">
    <source>
        <dbReference type="PROSITE" id="PS50893"/>
    </source>
</evidence>
<evidence type="ECO:0000256" key="12">
    <source>
        <dbReference type="SAM" id="Phobius"/>
    </source>
</evidence>
<evidence type="ECO:0000256" key="9">
    <source>
        <dbReference type="ARBA" id="ARBA00022989"/>
    </source>
</evidence>
<keyword evidence="7" id="KW-0547">Nucleotide-binding</keyword>
<feature type="domain" description="ABC transporter" evidence="13">
    <location>
        <begin position="1058"/>
        <end position="1303"/>
    </location>
</feature>
<evidence type="ECO:0000313" key="16">
    <source>
        <dbReference type="Proteomes" id="UP000275078"/>
    </source>
</evidence>
<keyword evidence="6" id="KW-0677">Repeat</keyword>
<dbReference type="InterPro" id="IPR003439">
    <property type="entry name" value="ABC_transporter-like_ATP-bd"/>
</dbReference>
<gene>
    <name evidence="15" type="ORF">BJ508DRAFT_230967</name>
</gene>
<keyword evidence="8" id="KW-0067">ATP-binding</keyword>
<dbReference type="Pfam" id="PF00664">
    <property type="entry name" value="ABC_membrane"/>
    <property type="match status" value="2"/>
</dbReference>
<dbReference type="SUPFAM" id="SSF52540">
    <property type="entry name" value="P-loop containing nucleoside triphosphate hydrolases"/>
    <property type="match status" value="2"/>
</dbReference>